<keyword evidence="8" id="KW-1185">Reference proteome</keyword>
<name>A0ABQ0ZUD9_ASPLE</name>
<dbReference type="Proteomes" id="UP000465220">
    <property type="component" value="Unassembled WGS sequence"/>
</dbReference>
<comment type="cofactor">
    <cofactor evidence="1">
        <name>heme</name>
        <dbReference type="ChEBI" id="CHEBI:30413"/>
    </cofactor>
</comment>
<keyword evidence="4" id="KW-0560">Oxidoreductase</keyword>
<dbReference type="PANTHER" id="PTHR46300">
    <property type="entry name" value="P450, PUTATIVE (EUROFUNG)-RELATED-RELATED"/>
    <property type="match status" value="1"/>
</dbReference>
<evidence type="ECO:0000256" key="5">
    <source>
        <dbReference type="ARBA" id="ARBA00023004"/>
    </source>
</evidence>
<keyword evidence="5" id="KW-0408">Iron</keyword>
<protein>
    <submittedName>
        <fullName evidence="7">Cytochrome P450 1B</fullName>
    </submittedName>
</protein>
<accession>A0ABQ0ZUD9</accession>
<dbReference type="InterPro" id="IPR050364">
    <property type="entry name" value="Cytochrome_P450_fung"/>
</dbReference>
<evidence type="ECO:0000256" key="1">
    <source>
        <dbReference type="ARBA" id="ARBA00001971"/>
    </source>
</evidence>
<evidence type="ECO:0000256" key="2">
    <source>
        <dbReference type="ARBA" id="ARBA00010617"/>
    </source>
</evidence>
<evidence type="ECO:0000256" key="6">
    <source>
        <dbReference type="ARBA" id="ARBA00023033"/>
    </source>
</evidence>
<sequence>MAFLSEFIRVVGMLTFAVPHAMSKEDFYKGYCIPKDAVILSNPWAVNMDPGIYKDPKFQARALDWMPASAPSCPLRFRQTSLPWSSTQTELNAYRNCSRAMGFRA</sequence>
<evidence type="ECO:0000313" key="8">
    <source>
        <dbReference type="Proteomes" id="UP000465220"/>
    </source>
</evidence>
<dbReference type="EMBL" id="BLKI01000005">
    <property type="protein sequence ID" value="GFF64785.1"/>
    <property type="molecule type" value="Genomic_DNA"/>
</dbReference>
<organism evidence="7 8">
    <name type="scientific">Aspergillus lentulus</name>
    <dbReference type="NCBI Taxonomy" id="293939"/>
    <lineage>
        <taxon>Eukaryota</taxon>
        <taxon>Fungi</taxon>
        <taxon>Dikarya</taxon>
        <taxon>Ascomycota</taxon>
        <taxon>Pezizomycotina</taxon>
        <taxon>Eurotiomycetes</taxon>
        <taxon>Eurotiomycetidae</taxon>
        <taxon>Eurotiales</taxon>
        <taxon>Aspergillaceae</taxon>
        <taxon>Aspergillus</taxon>
        <taxon>Aspergillus subgen. Fumigati</taxon>
    </lineage>
</organism>
<dbReference type="InterPro" id="IPR001128">
    <property type="entry name" value="Cyt_P450"/>
</dbReference>
<reference evidence="7 8" key="1">
    <citation type="submission" date="2020-01" db="EMBL/GenBank/DDBJ databases">
        <title>Draft genome sequence of Aspergillus lentulus IFM 60648.</title>
        <authorList>
            <person name="Takahashi H."/>
            <person name="Yaguchi T."/>
        </authorList>
    </citation>
    <scope>NUCLEOTIDE SEQUENCE [LARGE SCALE GENOMIC DNA]</scope>
    <source>
        <strain evidence="7 8">IFM 60648</strain>
    </source>
</reference>
<dbReference type="InterPro" id="IPR036396">
    <property type="entry name" value="Cyt_P450_sf"/>
</dbReference>
<comment type="caution">
    <text evidence="7">The sequence shown here is derived from an EMBL/GenBank/DDBJ whole genome shotgun (WGS) entry which is preliminary data.</text>
</comment>
<keyword evidence="3" id="KW-0479">Metal-binding</keyword>
<evidence type="ECO:0000313" key="7">
    <source>
        <dbReference type="EMBL" id="GFF64785.1"/>
    </source>
</evidence>
<proteinExistence type="inferred from homology"/>
<evidence type="ECO:0000256" key="3">
    <source>
        <dbReference type="ARBA" id="ARBA00022723"/>
    </source>
</evidence>
<comment type="similarity">
    <text evidence="2">Belongs to the cytochrome P450 family.</text>
</comment>
<evidence type="ECO:0000256" key="4">
    <source>
        <dbReference type="ARBA" id="ARBA00023002"/>
    </source>
</evidence>
<keyword evidence="6" id="KW-0503">Monooxygenase</keyword>
<dbReference type="Pfam" id="PF00067">
    <property type="entry name" value="p450"/>
    <property type="match status" value="1"/>
</dbReference>
<dbReference type="SUPFAM" id="SSF48264">
    <property type="entry name" value="Cytochrome P450"/>
    <property type="match status" value="1"/>
</dbReference>
<dbReference type="Gene3D" id="1.10.630.10">
    <property type="entry name" value="Cytochrome P450"/>
    <property type="match status" value="1"/>
</dbReference>
<gene>
    <name evidence="7" type="ORF">IFM60648_01384</name>
</gene>
<dbReference type="PANTHER" id="PTHR46300:SF2">
    <property type="entry name" value="CYTOCHROME P450 MONOOXYGENASE ALNH-RELATED"/>
    <property type="match status" value="1"/>
</dbReference>